<protein>
    <submittedName>
        <fullName evidence="1">Uncharacterized protein</fullName>
    </submittedName>
</protein>
<gene>
    <name evidence="1" type="ORF">BgAZ_403210</name>
</gene>
<dbReference type="EMBL" id="JAVEPI010000004">
    <property type="protein sequence ID" value="KAK1442291.1"/>
    <property type="molecule type" value="Genomic_DNA"/>
</dbReference>
<reference evidence="1" key="1">
    <citation type="submission" date="2023-08" db="EMBL/GenBank/DDBJ databases">
        <title>Draft sequence of the Babesia gibsoni genome.</title>
        <authorList>
            <person name="Yamagishi J.Y."/>
            <person name="Xuan X.X."/>
        </authorList>
    </citation>
    <scope>NUCLEOTIDE SEQUENCE</scope>
    <source>
        <strain evidence="1">Azabu</strain>
    </source>
</reference>
<keyword evidence="2" id="KW-1185">Reference proteome</keyword>
<evidence type="ECO:0000313" key="1">
    <source>
        <dbReference type="EMBL" id="KAK1442291.1"/>
    </source>
</evidence>
<dbReference type="AlphaFoldDB" id="A0AAD8PDK8"/>
<proteinExistence type="predicted"/>
<evidence type="ECO:0000313" key="2">
    <source>
        <dbReference type="Proteomes" id="UP001230268"/>
    </source>
</evidence>
<name>A0AAD8PDK8_BABGI</name>
<organism evidence="1 2">
    <name type="scientific">Babesia gibsoni</name>
    <dbReference type="NCBI Taxonomy" id="33632"/>
    <lineage>
        <taxon>Eukaryota</taxon>
        <taxon>Sar</taxon>
        <taxon>Alveolata</taxon>
        <taxon>Apicomplexa</taxon>
        <taxon>Aconoidasida</taxon>
        <taxon>Piroplasmida</taxon>
        <taxon>Babesiidae</taxon>
        <taxon>Babesia</taxon>
    </lineage>
</organism>
<accession>A0AAD8PDK8</accession>
<sequence>MSDGMSLGVRNSPSDGFLTDRMILRRGAAVHAMVSLAERNSLAMSLKRYAFSCLKGQASDDNTSSAVESDPGSLRFSQGQLRLLRQEQLLLMAENERLVHELHEIRRARTSNAFRPTKPVSVPEFRESKLSKAIDFTLSGERDIRLNAARVSLLCGIISRLRLRVLGCVMRTLSRQPIKSLAYGGLRAFTPGQPNIRQTTVACFIMETIIRSKVDRVKHMVIAALRDATLEAELGIAQQQRPEARKAGSVDPKGLYMPGPHASYQRQLPSFRRYM</sequence>
<dbReference type="Proteomes" id="UP001230268">
    <property type="component" value="Unassembled WGS sequence"/>
</dbReference>
<comment type="caution">
    <text evidence="1">The sequence shown here is derived from an EMBL/GenBank/DDBJ whole genome shotgun (WGS) entry which is preliminary data.</text>
</comment>